<dbReference type="CDD" id="cd16922">
    <property type="entry name" value="HATPase_EvgS-ArcB-TorS-like"/>
    <property type="match status" value="1"/>
</dbReference>
<comment type="caution">
    <text evidence="12">The sequence shown here is derived from an EMBL/GenBank/DDBJ whole genome shotgun (WGS) entry which is preliminary data.</text>
</comment>
<evidence type="ECO:0000256" key="3">
    <source>
        <dbReference type="ARBA" id="ARBA00012438"/>
    </source>
</evidence>
<evidence type="ECO:0000256" key="2">
    <source>
        <dbReference type="ARBA" id="ARBA00004370"/>
    </source>
</evidence>
<dbReference type="Pfam" id="PF02518">
    <property type="entry name" value="HATPase_c"/>
    <property type="match status" value="1"/>
</dbReference>
<keyword evidence="8" id="KW-0175">Coiled coil</keyword>
<dbReference type="SMART" id="SM00387">
    <property type="entry name" value="HATPase_c"/>
    <property type="match status" value="1"/>
</dbReference>
<reference evidence="13" key="1">
    <citation type="submission" date="2016-07" db="EMBL/GenBank/DDBJ databases">
        <authorList>
            <person name="Florea S."/>
            <person name="Webb J.S."/>
            <person name="Jaromczyk J."/>
            <person name="Schardl C.L."/>
        </authorList>
    </citation>
    <scope>NUCLEOTIDE SEQUENCE [LARGE SCALE GENOMIC DNA]</scope>
    <source>
        <strain evidence="13">MV-1</strain>
    </source>
</reference>
<dbReference type="InterPro" id="IPR003660">
    <property type="entry name" value="HAMP_dom"/>
</dbReference>
<dbReference type="InterPro" id="IPR036890">
    <property type="entry name" value="HATPase_C_sf"/>
</dbReference>
<evidence type="ECO:0000259" key="10">
    <source>
        <dbReference type="PROSITE" id="PS50109"/>
    </source>
</evidence>
<dbReference type="OrthoDB" id="5437527at2"/>
<evidence type="ECO:0000256" key="1">
    <source>
        <dbReference type="ARBA" id="ARBA00000085"/>
    </source>
</evidence>
<dbReference type="GO" id="GO:0016020">
    <property type="term" value="C:membrane"/>
    <property type="evidence" value="ECO:0007669"/>
    <property type="project" value="UniProtKB-SubCell"/>
</dbReference>
<keyword evidence="4" id="KW-0597">Phosphoprotein</keyword>
<evidence type="ECO:0000313" key="13">
    <source>
        <dbReference type="Proteomes" id="UP000095347"/>
    </source>
</evidence>
<dbReference type="Gene3D" id="1.10.287.130">
    <property type="match status" value="1"/>
</dbReference>
<evidence type="ECO:0000256" key="4">
    <source>
        <dbReference type="ARBA" id="ARBA00022553"/>
    </source>
</evidence>
<feature type="domain" description="HAMP" evidence="11">
    <location>
        <begin position="185"/>
        <end position="237"/>
    </location>
</feature>
<dbReference type="InterPro" id="IPR004358">
    <property type="entry name" value="Sig_transdc_His_kin-like_C"/>
</dbReference>
<dbReference type="Pfam" id="PF00672">
    <property type="entry name" value="HAMP"/>
    <property type="match status" value="1"/>
</dbReference>
<feature type="transmembrane region" description="Helical" evidence="9">
    <location>
        <begin position="20"/>
        <end position="41"/>
    </location>
</feature>
<comment type="catalytic activity">
    <reaction evidence="1">
        <text>ATP + protein L-histidine = ADP + protein N-phospho-L-histidine.</text>
        <dbReference type="EC" id="2.7.13.3"/>
    </reaction>
</comment>
<dbReference type="InterPro" id="IPR003594">
    <property type="entry name" value="HATPase_dom"/>
</dbReference>
<keyword evidence="5" id="KW-0808">Transferase</keyword>
<evidence type="ECO:0000256" key="8">
    <source>
        <dbReference type="SAM" id="Coils"/>
    </source>
</evidence>
<organism evidence="12 13">
    <name type="scientific">Magnetovibrio blakemorei</name>
    <dbReference type="NCBI Taxonomy" id="28181"/>
    <lineage>
        <taxon>Bacteria</taxon>
        <taxon>Pseudomonadati</taxon>
        <taxon>Pseudomonadota</taxon>
        <taxon>Alphaproteobacteria</taxon>
        <taxon>Rhodospirillales</taxon>
        <taxon>Magnetovibrionaceae</taxon>
        <taxon>Magnetovibrio</taxon>
    </lineage>
</organism>
<dbReference type="RefSeq" id="WP_069959598.1">
    <property type="nucleotide sequence ID" value="NZ_MCGG01000089.1"/>
</dbReference>
<keyword evidence="9" id="KW-0472">Membrane</keyword>
<dbReference type="SUPFAM" id="SSF55874">
    <property type="entry name" value="ATPase domain of HSP90 chaperone/DNA topoisomerase II/histidine kinase"/>
    <property type="match status" value="1"/>
</dbReference>
<dbReference type="FunFam" id="3.30.565.10:FF:000010">
    <property type="entry name" value="Sensor histidine kinase RcsC"/>
    <property type="match status" value="1"/>
</dbReference>
<evidence type="ECO:0000256" key="9">
    <source>
        <dbReference type="SAM" id="Phobius"/>
    </source>
</evidence>
<dbReference type="STRING" id="28181.BEN30_01675"/>
<evidence type="ECO:0000259" key="11">
    <source>
        <dbReference type="PROSITE" id="PS50885"/>
    </source>
</evidence>
<evidence type="ECO:0000256" key="6">
    <source>
        <dbReference type="ARBA" id="ARBA00022777"/>
    </source>
</evidence>
<dbReference type="AlphaFoldDB" id="A0A1E5Q383"/>
<evidence type="ECO:0000256" key="5">
    <source>
        <dbReference type="ARBA" id="ARBA00022679"/>
    </source>
</evidence>
<feature type="coiled-coil region" evidence="8">
    <location>
        <begin position="236"/>
        <end position="263"/>
    </location>
</feature>
<dbReference type="InterPro" id="IPR005467">
    <property type="entry name" value="His_kinase_dom"/>
</dbReference>
<dbReference type="Proteomes" id="UP000095347">
    <property type="component" value="Unassembled WGS sequence"/>
</dbReference>
<evidence type="ECO:0000313" key="12">
    <source>
        <dbReference type="EMBL" id="OEJ63641.1"/>
    </source>
</evidence>
<dbReference type="SUPFAM" id="SSF47384">
    <property type="entry name" value="Homodimeric domain of signal transducing histidine kinase"/>
    <property type="match status" value="1"/>
</dbReference>
<dbReference type="InterPro" id="IPR036097">
    <property type="entry name" value="HisK_dim/P_sf"/>
</dbReference>
<comment type="subcellular location">
    <subcellularLocation>
        <location evidence="2">Membrane</location>
    </subcellularLocation>
</comment>
<evidence type="ECO:0000256" key="7">
    <source>
        <dbReference type="ARBA" id="ARBA00023012"/>
    </source>
</evidence>
<sequence>MLLGVKSLLSKLSFRWKAIVFIASIEGLFNIMFAIVVVSVMQNNLEEQFIKRAEITARLFASSATNAVLAVDIASLESIVDDIMVNEDLMYARVSNMTDVLAIRNKLNHKTTPNFSANFKRLDITADVYNVAYPVKVQNNVYGQVEIGISTGSLGFIISSLQHKFIFIGFGEILFSALVSFLLGSFLVRRLVNLQDAAHAVAVGDFSFRVPDEGSDELSQAAKTFNNMSYSLELLVTSLEEANQELKKQYKVSEESRNIAEHASKAKTDFINMISHELRTPTQGLKGPFEELAKQIYLFKGVQGLQQMKMSLPLECRGTLQESLNDLVTEVVEIASGGLESANHLLCLINQVLDFAKMDSGKLSITPKLVNIAAAIKTTINIVGSTITKKNLKLKVTASDNLWVWADPVCLNQILINLLGNAIKFCDQGHVSVSVEQEKNVVHFVISDTGCGIPDDKLDVIFKAFEQVDDSMKRQIGGTGLGLPLAAGLINRHGGKIWVQSTLGVGSHFHFTLPANADLKVVK</sequence>
<feature type="transmembrane region" description="Helical" evidence="9">
    <location>
        <begin position="165"/>
        <end position="188"/>
    </location>
</feature>
<dbReference type="CDD" id="cd00082">
    <property type="entry name" value="HisKA"/>
    <property type="match status" value="1"/>
</dbReference>
<feature type="domain" description="Histidine kinase" evidence="10">
    <location>
        <begin position="273"/>
        <end position="517"/>
    </location>
</feature>
<keyword evidence="13" id="KW-1185">Reference proteome</keyword>
<dbReference type="EMBL" id="MCGG01000089">
    <property type="protein sequence ID" value="OEJ63641.1"/>
    <property type="molecule type" value="Genomic_DNA"/>
</dbReference>
<keyword evidence="9" id="KW-0812">Transmembrane</keyword>
<dbReference type="CDD" id="cd06225">
    <property type="entry name" value="HAMP"/>
    <property type="match status" value="1"/>
</dbReference>
<dbReference type="PROSITE" id="PS50109">
    <property type="entry name" value="HIS_KIN"/>
    <property type="match status" value="1"/>
</dbReference>
<gene>
    <name evidence="12" type="ORF">BEN30_01675</name>
</gene>
<dbReference type="GO" id="GO:0000155">
    <property type="term" value="F:phosphorelay sensor kinase activity"/>
    <property type="evidence" value="ECO:0007669"/>
    <property type="project" value="InterPro"/>
</dbReference>
<accession>A0A1E5Q383</accession>
<name>A0A1E5Q383_9PROT</name>
<keyword evidence="6" id="KW-0418">Kinase</keyword>
<dbReference type="Gene3D" id="3.30.565.10">
    <property type="entry name" value="Histidine kinase-like ATPase, C-terminal domain"/>
    <property type="match status" value="1"/>
</dbReference>
<dbReference type="EC" id="2.7.13.3" evidence="3"/>
<keyword evidence="7" id="KW-0902">Two-component regulatory system</keyword>
<proteinExistence type="predicted"/>
<dbReference type="SMART" id="SM00388">
    <property type="entry name" value="HisKA"/>
    <property type="match status" value="1"/>
</dbReference>
<dbReference type="SUPFAM" id="SSF158472">
    <property type="entry name" value="HAMP domain-like"/>
    <property type="match status" value="1"/>
</dbReference>
<dbReference type="SMART" id="SM00304">
    <property type="entry name" value="HAMP"/>
    <property type="match status" value="1"/>
</dbReference>
<dbReference type="InterPro" id="IPR003661">
    <property type="entry name" value="HisK_dim/P_dom"/>
</dbReference>
<keyword evidence="9" id="KW-1133">Transmembrane helix</keyword>
<dbReference type="Gene3D" id="6.10.340.10">
    <property type="match status" value="1"/>
</dbReference>
<dbReference type="PROSITE" id="PS50885">
    <property type="entry name" value="HAMP"/>
    <property type="match status" value="1"/>
</dbReference>
<dbReference type="PANTHER" id="PTHR43047">
    <property type="entry name" value="TWO-COMPONENT HISTIDINE PROTEIN KINASE"/>
    <property type="match status" value="1"/>
</dbReference>
<protein>
    <recommendedName>
        <fullName evidence="3">histidine kinase</fullName>
        <ecNumber evidence="3">2.7.13.3</ecNumber>
    </recommendedName>
</protein>
<dbReference type="PRINTS" id="PR00344">
    <property type="entry name" value="BCTRLSENSOR"/>
</dbReference>